<feature type="transmembrane region" description="Helical" evidence="7">
    <location>
        <begin position="91"/>
        <end position="109"/>
    </location>
</feature>
<evidence type="ECO:0000256" key="6">
    <source>
        <dbReference type="SAM" id="MobiDB-lite"/>
    </source>
</evidence>
<keyword evidence="4 7" id="KW-0472">Membrane</keyword>
<dbReference type="OrthoDB" id="444631at2759"/>
<dbReference type="PANTHER" id="PTHR33048">
    <property type="entry name" value="PTH11-LIKE INTEGRAL MEMBRANE PROTEIN (AFU_ORTHOLOGUE AFUA_5G11245)"/>
    <property type="match status" value="1"/>
</dbReference>
<comment type="subcellular location">
    <subcellularLocation>
        <location evidence="1">Membrane</location>
        <topology evidence="1">Multi-pass membrane protein</topology>
    </subcellularLocation>
</comment>
<evidence type="ECO:0000256" key="4">
    <source>
        <dbReference type="ARBA" id="ARBA00023136"/>
    </source>
</evidence>
<evidence type="ECO:0000313" key="10">
    <source>
        <dbReference type="Proteomes" id="UP000193144"/>
    </source>
</evidence>
<dbReference type="AlphaFoldDB" id="A0A1Y1ZWV1"/>
<dbReference type="InterPro" id="IPR049326">
    <property type="entry name" value="Rhodopsin_dom_fungi"/>
</dbReference>
<dbReference type="Pfam" id="PF20684">
    <property type="entry name" value="Fung_rhodopsin"/>
    <property type="match status" value="1"/>
</dbReference>
<keyword evidence="3 7" id="KW-1133">Transmembrane helix</keyword>
<comment type="caution">
    <text evidence="9">The sequence shown here is derived from an EMBL/GenBank/DDBJ whole genome shotgun (WGS) entry which is preliminary data.</text>
</comment>
<feature type="transmembrane region" description="Helical" evidence="7">
    <location>
        <begin position="175"/>
        <end position="199"/>
    </location>
</feature>
<feature type="compositionally biased region" description="Basic and acidic residues" evidence="6">
    <location>
        <begin position="346"/>
        <end position="358"/>
    </location>
</feature>
<dbReference type="GO" id="GO:0016020">
    <property type="term" value="C:membrane"/>
    <property type="evidence" value="ECO:0007669"/>
    <property type="project" value="UniProtKB-SubCell"/>
</dbReference>
<name>A0A1Y1ZWV1_9PLEO</name>
<evidence type="ECO:0000313" key="9">
    <source>
        <dbReference type="EMBL" id="ORY14670.1"/>
    </source>
</evidence>
<feature type="compositionally biased region" description="Basic and acidic residues" evidence="6">
    <location>
        <begin position="368"/>
        <end position="388"/>
    </location>
</feature>
<evidence type="ECO:0000256" key="7">
    <source>
        <dbReference type="SAM" id="Phobius"/>
    </source>
</evidence>
<protein>
    <recommendedName>
        <fullName evidence="8">Rhodopsin domain-containing protein</fullName>
    </recommendedName>
</protein>
<accession>A0A1Y1ZWV1</accession>
<evidence type="ECO:0000256" key="1">
    <source>
        <dbReference type="ARBA" id="ARBA00004141"/>
    </source>
</evidence>
<feature type="region of interest" description="Disordered" evidence="6">
    <location>
        <begin position="1"/>
        <end position="21"/>
    </location>
</feature>
<feature type="transmembrane region" description="Helical" evidence="7">
    <location>
        <begin position="143"/>
        <end position="163"/>
    </location>
</feature>
<feature type="transmembrane region" description="Helical" evidence="7">
    <location>
        <begin position="219"/>
        <end position="243"/>
    </location>
</feature>
<feature type="transmembrane region" description="Helical" evidence="7">
    <location>
        <begin position="57"/>
        <end position="79"/>
    </location>
</feature>
<sequence length="388" mass="42850">MAPPSAPGGAPGAMPSGPPPTPEQMAAMMAAMMLEPMVPPPPGVTANLDHPESRINLTLGLCSAILFIMLCFVVLRLYTKTVTKQFGKEDWACLFAAIMNLGYAAVIFIPTATGGLGKHIWEIRKGAIMNERYFKSLIAANSLYYPLVFFTKLSIFLLIYRLFKTNKRAYYQVYFGMAVTGLFYSVMFILTLIWCAPAPGGDPMLSASKPSCMTDANRLSSITAGFNIASDIYLLIIPIPVVWGLKTSMAKRVRIIFIFALGLLATALSAVTLYYRLLTLHEIDTPWIYVPVIICSIYEVNLGVICACLPTIPALMKTKSMQSFLSLRTWSLFSSRGASTSGFFKKSNDSSSHKRSEYSDITALKSPSVKEEPMYEMDRNGHRSQERV</sequence>
<feature type="transmembrane region" description="Helical" evidence="7">
    <location>
        <begin position="287"/>
        <end position="312"/>
    </location>
</feature>
<evidence type="ECO:0000256" key="5">
    <source>
        <dbReference type="ARBA" id="ARBA00038359"/>
    </source>
</evidence>
<dbReference type="EMBL" id="MCFA01000031">
    <property type="protein sequence ID" value="ORY14670.1"/>
    <property type="molecule type" value="Genomic_DNA"/>
</dbReference>
<organism evidence="9 10">
    <name type="scientific">Clohesyomyces aquaticus</name>
    <dbReference type="NCBI Taxonomy" id="1231657"/>
    <lineage>
        <taxon>Eukaryota</taxon>
        <taxon>Fungi</taxon>
        <taxon>Dikarya</taxon>
        <taxon>Ascomycota</taxon>
        <taxon>Pezizomycotina</taxon>
        <taxon>Dothideomycetes</taxon>
        <taxon>Pleosporomycetidae</taxon>
        <taxon>Pleosporales</taxon>
        <taxon>Lindgomycetaceae</taxon>
        <taxon>Clohesyomyces</taxon>
    </lineage>
</organism>
<keyword evidence="2 7" id="KW-0812">Transmembrane</keyword>
<feature type="domain" description="Rhodopsin" evidence="8">
    <location>
        <begin position="75"/>
        <end position="317"/>
    </location>
</feature>
<comment type="similarity">
    <text evidence="5">Belongs to the SAT4 family.</text>
</comment>
<gene>
    <name evidence="9" type="ORF">BCR34DRAFT_612646</name>
</gene>
<proteinExistence type="inferred from homology"/>
<feature type="region of interest" description="Disordered" evidence="6">
    <location>
        <begin position="342"/>
        <end position="388"/>
    </location>
</feature>
<evidence type="ECO:0000256" key="2">
    <source>
        <dbReference type="ARBA" id="ARBA00022692"/>
    </source>
</evidence>
<keyword evidence="10" id="KW-1185">Reference proteome</keyword>
<evidence type="ECO:0000256" key="3">
    <source>
        <dbReference type="ARBA" id="ARBA00022989"/>
    </source>
</evidence>
<reference evidence="9 10" key="1">
    <citation type="submission" date="2016-07" db="EMBL/GenBank/DDBJ databases">
        <title>Pervasive Adenine N6-methylation of Active Genes in Fungi.</title>
        <authorList>
            <consortium name="DOE Joint Genome Institute"/>
            <person name="Mondo S.J."/>
            <person name="Dannebaum R.O."/>
            <person name="Kuo R.C."/>
            <person name="Labutti K."/>
            <person name="Haridas S."/>
            <person name="Kuo A."/>
            <person name="Salamov A."/>
            <person name="Ahrendt S.R."/>
            <person name="Lipzen A."/>
            <person name="Sullivan W."/>
            <person name="Andreopoulos W.B."/>
            <person name="Clum A."/>
            <person name="Lindquist E."/>
            <person name="Daum C."/>
            <person name="Ramamoorthy G.K."/>
            <person name="Gryganskyi A."/>
            <person name="Culley D."/>
            <person name="Magnuson J.K."/>
            <person name="James T.Y."/>
            <person name="O'Malley M.A."/>
            <person name="Stajich J.E."/>
            <person name="Spatafora J.W."/>
            <person name="Visel A."/>
            <person name="Grigoriev I.V."/>
        </authorList>
    </citation>
    <scope>NUCLEOTIDE SEQUENCE [LARGE SCALE GENOMIC DNA]</scope>
    <source>
        <strain evidence="9 10">CBS 115471</strain>
    </source>
</reference>
<dbReference type="InterPro" id="IPR052337">
    <property type="entry name" value="SAT4-like"/>
</dbReference>
<feature type="transmembrane region" description="Helical" evidence="7">
    <location>
        <begin position="255"/>
        <end position="275"/>
    </location>
</feature>
<evidence type="ECO:0000259" key="8">
    <source>
        <dbReference type="Pfam" id="PF20684"/>
    </source>
</evidence>
<dbReference type="PANTHER" id="PTHR33048:SF158">
    <property type="entry name" value="MEMBRANE PROTEIN PTH11-LIKE, PUTATIVE-RELATED"/>
    <property type="match status" value="1"/>
</dbReference>
<dbReference type="Proteomes" id="UP000193144">
    <property type="component" value="Unassembled WGS sequence"/>
</dbReference>